<dbReference type="Gene3D" id="3.30.310.70">
    <property type="entry name" value="TT1751-like domain"/>
    <property type="match status" value="1"/>
</dbReference>
<dbReference type="GeneID" id="16024503"/>
<organism evidence="2 3">
    <name type="scientific">Ferroplasma acidarmanus Fer1</name>
    <dbReference type="NCBI Taxonomy" id="333146"/>
    <lineage>
        <taxon>Archaea</taxon>
        <taxon>Methanobacteriati</taxon>
        <taxon>Thermoplasmatota</taxon>
        <taxon>Thermoplasmata</taxon>
        <taxon>Thermoplasmatales</taxon>
        <taxon>Ferroplasmaceae</taxon>
        <taxon>Ferroplasma</taxon>
    </lineage>
</organism>
<dbReference type="PANTHER" id="PTHR38342">
    <property type="entry name" value="SLR5037 PROTEIN"/>
    <property type="match status" value="1"/>
</dbReference>
<evidence type="ECO:0000313" key="3">
    <source>
        <dbReference type="Proteomes" id="UP000014660"/>
    </source>
</evidence>
<dbReference type="Pfam" id="PF03625">
    <property type="entry name" value="DUF302"/>
    <property type="match status" value="1"/>
</dbReference>
<protein>
    <recommendedName>
        <fullName evidence="1">DUF302 domain-containing protein</fullName>
    </recommendedName>
</protein>
<dbReference type="KEGG" id="fac:FACI_IFERC01G0356"/>
<dbReference type="InterPro" id="IPR035923">
    <property type="entry name" value="TT1751-like_sf"/>
</dbReference>
<evidence type="ECO:0000259" key="1">
    <source>
        <dbReference type="Pfam" id="PF03625"/>
    </source>
</evidence>
<proteinExistence type="predicted"/>
<dbReference type="InterPro" id="IPR005180">
    <property type="entry name" value="DUF302"/>
</dbReference>
<reference evidence="2 3" key="1">
    <citation type="journal article" date="2007" name="Proc. Natl. Acad. Sci. U.S.A.">
        <title>Genome dynamics in a natural archaeal population.</title>
        <authorList>
            <person name="Allen E.E."/>
            <person name="Tyson G.W."/>
            <person name="Whitaker R.J."/>
            <person name="Detter J.C."/>
            <person name="Richardson P.M."/>
            <person name="Banfield J.F."/>
        </authorList>
    </citation>
    <scope>NUCLEOTIDE SEQUENCE [LARGE SCALE GENOMIC DNA]</scope>
    <source>
        <strain evidence="3">fer1</strain>
    </source>
</reference>
<dbReference type="Proteomes" id="UP000014660">
    <property type="component" value="Chromosome"/>
</dbReference>
<accession>S0AN05</accession>
<dbReference type="EMBL" id="CP004145">
    <property type="protein sequence ID" value="AGO60336.1"/>
    <property type="molecule type" value="Genomic_DNA"/>
</dbReference>
<feature type="domain" description="DUF302" evidence="1">
    <location>
        <begin position="33"/>
        <end position="94"/>
    </location>
</feature>
<dbReference type="CDD" id="cd14797">
    <property type="entry name" value="DUF302"/>
    <property type="match status" value="1"/>
</dbReference>
<dbReference type="RefSeq" id="WP_009886378.1">
    <property type="nucleotide sequence ID" value="NC_021592.1"/>
</dbReference>
<gene>
    <name evidence="2" type="ORF">FACI_IFERC00001G0356</name>
</gene>
<dbReference type="HOGENOM" id="CLU_116237_1_1_2"/>
<dbReference type="AlphaFoldDB" id="S0AN05"/>
<dbReference type="PANTHER" id="PTHR38342:SF2">
    <property type="entry name" value="INNER MEMBRANE OR EXPORTED"/>
    <property type="match status" value="1"/>
</dbReference>
<dbReference type="SUPFAM" id="SSF103247">
    <property type="entry name" value="TT1751-like"/>
    <property type="match status" value="1"/>
</dbReference>
<keyword evidence="3" id="KW-1185">Reference proteome</keyword>
<evidence type="ECO:0000313" key="2">
    <source>
        <dbReference type="EMBL" id="AGO60336.1"/>
    </source>
</evidence>
<sequence>MFLKYKSVHTFEETVKLATDFIKSKGITVFSIIDHRKNADNAGLEMQNETLILFGSPVVGTLLMKENPEIGIELPSKLLIYSTNSDVYILYKDPEEFLKVYAIRESTDAIEKLKMLYKQIVEQVI</sequence>
<name>S0AN05_FERAC</name>